<reference evidence="5 6" key="1">
    <citation type="submission" date="2020-02" db="EMBL/GenBank/DDBJ databases">
        <authorList>
            <person name="Ferguson B K."/>
        </authorList>
    </citation>
    <scope>NUCLEOTIDE SEQUENCE [LARGE SCALE GENOMIC DNA]</scope>
</reference>
<dbReference type="Pfam" id="PF06585">
    <property type="entry name" value="JHBP"/>
    <property type="match status" value="1"/>
</dbReference>
<dbReference type="SMART" id="SM00700">
    <property type="entry name" value="JHBP"/>
    <property type="match status" value="1"/>
</dbReference>
<evidence type="ECO:0000256" key="1">
    <source>
        <dbReference type="ARBA" id="ARBA00022729"/>
    </source>
</evidence>
<dbReference type="PANTHER" id="PTHR11008:SF35">
    <property type="entry name" value="PROTEIN TAKEOUT-LIKE PROTEIN"/>
    <property type="match status" value="1"/>
</dbReference>
<evidence type="ECO:0000256" key="4">
    <source>
        <dbReference type="SAM" id="SignalP"/>
    </source>
</evidence>
<keyword evidence="1 4" id="KW-0732">Signal</keyword>
<dbReference type="Proteomes" id="UP000479190">
    <property type="component" value="Unassembled WGS sequence"/>
</dbReference>
<dbReference type="InterPro" id="IPR038606">
    <property type="entry name" value="To_sf"/>
</dbReference>
<feature type="signal peptide" evidence="4">
    <location>
        <begin position="1"/>
        <end position="19"/>
    </location>
</feature>
<dbReference type="FunFam" id="3.15.10.30:FF:000001">
    <property type="entry name" value="Takeout-like protein 1"/>
    <property type="match status" value="1"/>
</dbReference>
<feature type="chain" id="PRO_5026232344" description="Protein takeout" evidence="4">
    <location>
        <begin position="20"/>
        <end position="300"/>
    </location>
</feature>
<dbReference type="InterPro" id="IPR010562">
    <property type="entry name" value="Haemolymph_juvenile_hormone-bd"/>
</dbReference>
<name>A0A6H5IKQ4_9HYME</name>
<comment type="similarity">
    <text evidence="3">Belongs to the TO family.</text>
</comment>
<keyword evidence="6" id="KW-1185">Reference proteome</keyword>
<dbReference type="PANTHER" id="PTHR11008">
    <property type="entry name" value="PROTEIN TAKEOUT-LIKE PROTEIN"/>
    <property type="match status" value="1"/>
</dbReference>
<evidence type="ECO:0000313" key="5">
    <source>
        <dbReference type="EMBL" id="CAB0037349.1"/>
    </source>
</evidence>
<evidence type="ECO:0008006" key="7">
    <source>
        <dbReference type="Google" id="ProtNLM"/>
    </source>
</evidence>
<accession>A0A6H5IKQ4</accession>
<evidence type="ECO:0000256" key="3">
    <source>
        <dbReference type="ARBA" id="ARBA00060902"/>
    </source>
</evidence>
<organism evidence="5 6">
    <name type="scientific">Trichogramma brassicae</name>
    <dbReference type="NCBI Taxonomy" id="86971"/>
    <lineage>
        <taxon>Eukaryota</taxon>
        <taxon>Metazoa</taxon>
        <taxon>Ecdysozoa</taxon>
        <taxon>Arthropoda</taxon>
        <taxon>Hexapoda</taxon>
        <taxon>Insecta</taxon>
        <taxon>Pterygota</taxon>
        <taxon>Neoptera</taxon>
        <taxon>Endopterygota</taxon>
        <taxon>Hymenoptera</taxon>
        <taxon>Apocrita</taxon>
        <taxon>Proctotrupomorpha</taxon>
        <taxon>Chalcidoidea</taxon>
        <taxon>Trichogrammatidae</taxon>
        <taxon>Trichogramma</taxon>
    </lineage>
</organism>
<dbReference type="OrthoDB" id="8185598at2759"/>
<dbReference type="GO" id="GO:0007623">
    <property type="term" value="P:circadian rhythm"/>
    <property type="evidence" value="ECO:0007669"/>
    <property type="project" value="UniProtKB-ARBA"/>
</dbReference>
<evidence type="ECO:0000313" key="6">
    <source>
        <dbReference type="Proteomes" id="UP000479190"/>
    </source>
</evidence>
<evidence type="ECO:0000256" key="2">
    <source>
        <dbReference type="ARBA" id="ARBA00023108"/>
    </source>
</evidence>
<dbReference type="Gene3D" id="3.15.10.30">
    <property type="entry name" value="Haemolymph juvenile hormone binding protein"/>
    <property type="match status" value="1"/>
</dbReference>
<dbReference type="GO" id="GO:0005615">
    <property type="term" value="C:extracellular space"/>
    <property type="evidence" value="ECO:0007669"/>
    <property type="project" value="TreeGrafter"/>
</dbReference>
<protein>
    <recommendedName>
        <fullName evidence="7">Protein takeout</fullName>
    </recommendedName>
</protein>
<dbReference type="EMBL" id="CADCXV010000850">
    <property type="protein sequence ID" value="CAB0037349.1"/>
    <property type="molecule type" value="Genomic_DNA"/>
</dbReference>
<sequence>MAGLQWTLLIVALVNLVNGQVVVQSPASAGPGSLEPEFETRVGTQRRLQRCSGVTRAIARAVCRLLRYDIWRRLCQSPGLHKSPLVLSRERARQSEYVIPCSRADNKLDACIQRAFNHIRPYLVKENGQGAVRVRALFSNITSFGAGNYSINKVRSDLRTLRFDLHLGIPKIELNGQYDINGNVLLFPIQSQGDFWAMFGDVHAIARVQGVEEKRNGVRYMKIGRLLIDFNLAKARFRINDKVNGNNVIGQAMNQFLNQNAKEIIEEMRPAASASIAKHFISFLNQAFTQMPMKVWLHDT</sequence>
<dbReference type="AlphaFoldDB" id="A0A6H5IKQ4"/>
<proteinExistence type="inferred from homology"/>
<keyword evidence="2" id="KW-0090">Biological rhythms</keyword>
<gene>
    <name evidence="5" type="ORF">TBRA_LOCUS9180</name>
</gene>